<protein>
    <recommendedName>
        <fullName evidence="1">Endonuclease/exonuclease/phosphatase domain-containing protein</fullName>
    </recommendedName>
</protein>
<dbReference type="Proteomes" id="UP001443914">
    <property type="component" value="Unassembled WGS sequence"/>
</dbReference>
<dbReference type="InterPro" id="IPR005135">
    <property type="entry name" value="Endo/exonuclease/phosphatase"/>
</dbReference>
<reference evidence="2" key="1">
    <citation type="submission" date="2024-03" db="EMBL/GenBank/DDBJ databases">
        <title>WGS assembly of Saponaria officinalis var. Norfolk2.</title>
        <authorList>
            <person name="Jenkins J."/>
            <person name="Shu S."/>
            <person name="Grimwood J."/>
            <person name="Barry K."/>
            <person name="Goodstein D."/>
            <person name="Schmutz J."/>
            <person name="Leebens-Mack J."/>
            <person name="Osbourn A."/>
        </authorList>
    </citation>
    <scope>NUCLEOTIDE SEQUENCE [LARGE SCALE GENOMIC DNA]</scope>
    <source>
        <strain evidence="2">JIC</strain>
    </source>
</reference>
<name>A0AAW1M357_SAPOF</name>
<dbReference type="PANTHER" id="PTHR33710:SF79">
    <property type="entry name" value="OS06G0205337 PROTEIN"/>
    <property type="match status" value="1"/>
</dbReference>
<evidence type="ECO:0000259" key="1">
    <source>
        <dbReference type="Pfam" id="PF03372"/>
    </source>
</evidence>
<keyword evidence="3" id="KW-1185">Reference proteome</keyword>
<dbReference type="GO" id="GO:0003824">
    <property type="term" value="F:catalytic activity"/>
    <property type="evidence" value="ECO:0007669"/>
    <property type="project" value="InterPro"/>
</dbReference>
<dbReference type="Gene3D" id="3.60.10.10">
    <property type="entry name" value="Endonuclease/exonuclease/phosphatase"/>
    <property type="match status" value="1"/>
</dbReference>
<dbReference type="EMBL" id="JBDFQZ010000003">
    <property type="protein sequence ID" value="KAK9740476.1"/>
    <property type="molecule type" value="Genomic_DNA"/>
</dbReference>
<comment type="caution">
    <text evidence="2">The sequence shown here is derived from an EMBL/GenBank/DDBJ whole genome shotgun (WGS) entry which is preliminary data.</text>
</comment>
<evidence type="ECO:0000313" key="2">
    <source>
        <dbReference type="EMBL" id="KAK9740476.1"/>
    </source>
</evidence>
<dbReference type="AlphaFoldDB" id="A0AAW1M357"/>
<dbReference type="InterPro" id="IPR036691">
    <property type="entry name" value="Endo/exonu/phosph_ase_sf"/>
</dbReference>
<dbReference type="Pfam" id="PF03372">
    <property type="entry name" value="Exo_endo_phos"/>
    <property type="match status" value="1"/>
</dbReference>
<gene>
    <name evidence="2" type="ORF">RND81_03G038500</name>
</gene>
<dbReference type="PANTHER" id="PTHR33710">
    <property type="entry name" value="BNAC02G09200D PROTEIN"/>
    <property type="match status" value="1"/>
</dbReference>
<feature type="domain" description="Endonuclease/exonuclease/phosphatase" evidence="1">
    <location>
        <begin position="43"/>
        <end position="166"/>
    </location>
</feature>
<proteinExistence type="predicted"/>
<evidence type="ECO:0000313" key="3">
    <source>
        <dbReference type="Proteomes" id="UP001443914"/>
    </source>
</evidence>
<organism evidence="2 3">
    <name type="scientific">Saponaria officinalis</name>
    <name type="common">Common soapwort</name>
    <name type="synonym">Lychnis saponaria</name>
    <dbReference type="NCBI Taxonomy" id="3572"/>
    <lineage>
        <taxon>Eukaryota</taxon>
        <taxon>Viridiplantae</taxon>
        <taxon>Streptophyta</taxon>
        <taxon>Embryophyta</taxon>
        <taxon>Tracheophyta</taxon>
        <taxon>Spermatophyta</taxon>
        <taxon>Magnoliopsida</taxon>
        <taxon>eudicotyledons</taxon>
        <taxon>Gunneridae</taxon>
        <taxon>Pentapetalae</taxon>
        <taxon>Caryophyllales</taxon>
        <taxon>Caryophyllaceae</taxon>
        <taxon>Caryophylleae</taxon>
        <taxon>Saponaria</taxon>
    </lineage>
</organism>
<dbReference type="SUPFAM" id="SSF56219">
    <property type="entry name" value="DNase I-like"/>
    <property type="match status" value="1"/>
</dbReference>
<sequence>MDAIGASGCLFVGWKKEAKMKCLYKCCNFIICQVQQCKGRYWYLCFVYGEPETSKRHEVWTSLGEWLRKINEPTLLIGDFNQVEFSWDKMSQKHGRIDGAEVFNEWRRSVEQVEIPFKGPQFTWCNNREGGQRVYERLDKAYVTKDWLSLWPNTGVKHFPIQLSDHAPIEVDTCLLDHKVSRPYKFEAWCLKYEESKTIFEGGDLEDYKREHDNLKEFSRAASLFWKQRAKLKWTVDGDTCTKYFFNWVKGRSGRNFILGIKRGDGSWTYNLEEVATDFQGFYESLFSPICEKHEEVGESGIEGNGLEREGDGLARVWEELGNSLNEEDKEYLSEPITAKGVRKAVFQMGALKSPRLDGIPALFLQRYWFKVKK</sequence>
<accession>A0AAW1M357</accession>